<dbReference type="SUPFAM" id="SSF55729">
    <property type="entry name" value="Acyl-CoA N-acyltransferases (Nat)"/>
    <property type="match status" value="1"/>
</dbReference>
<dbReference type="EMBL" id="CP011021">
    <property type="protein sequence ID" value="AKA49836.1"/>
    <property type="molecule type" value="Genomic_DNA"/>
</dbReference>
<reference evidence="2 3" key="1">
    <citation type="journal article" date="2015" name="Genome Announc.">
        <title>Complete Genome Sequence of Mycoplasma meleagridis, a Possible Emerging Pathogen in Chickens.</title>
        <authorList>
            <person name="Abolnik C."/>
        </authorList>
    </citation>
    <scope>NUCLEOTIDE SEQUENCE [LARGE SCALE GENOMIC DNA]</scope>
    <source>
        <strain evidence="2 3">B2096 8B</strain>
    </source>
</reference>
<evidence type="ECO:0000313" key="3">
    <source>
        <dbReference type="Proteomes" id="UP000032722"/>
    </source>
</evidence>
<sequence>MFNELKTVNNEEKQPLLDYLYQNDPVKNMFIIFDIQTFGLNEEGFATYVTKNGDKFENVFYVYHTNLVIFHKNNNIDPESFFQILEKYQIKNIITASSDVEFFTNIIHKFKRGTKLFQENIASLDVDYFYDKISLEDNPARIFTKEDIPSIIESRKQIKEFEGFASQNLDKHFLEGAFDKDAYWGFVIDKDNKIASHASISAYTDKTVMIGGVFTLSEYRNQKLATKCMVKLCDYIIKQRGKIPVLFYENPIAGEVYQKLGFKVNGILTVIHIERGEK</sequence>
<organism evidence="3">
    <name type="scientific">Mycoplasmopsis gallinacea</name>
    <dbReference type="NCBI Taxonomy" id="29556"/>
    <lineage>
        <taxon>Bacteria</taxon>
        <taxon>Bacillati</taxon>
        <taxon>Mycoplasmatota</taxon>
        <taxon>Mycoplasmoidales</taxon>
        <taxon>Metamycoplasmataceae</taxon>
        <taxon>Mycoplasmopsis</taxon>
    </lineage>
</organism>
<evidence type="ECO:0000259" key="1">
    <source>
        <dbReference type="PROSITE" id="PS51186"/>
    </source>
</evidence>
<dbReference type="PATRIC" id="fig|29556.3.peg.182"/>
<accession>A0A0D5ZJ64</accession>
<dbReference type="PROSITE" id="PS51186">
    <property type="entry name" value="GNAT"/>
    <property type="match status" value="1"/>
</dbReference>
<dbReference type="HOGENOM" id="CLU_087533_0_0_14"/>
<dbReference type="InterPro" id="IPR000182">
    <property type="entry name" value="GNAT_dom"/>
</dbReference>
<proteinExistence type="predicted"/>
<gene>
    <name evidence="2" type="ORF">VO56_00920</name>
</gene>
<dbReference type="KEGG" id="mgb:VO56_00920"/>
<evidence type="ECO:0000313" key="2">
    <source>
        <dbReference type="EMBL" id="AKA49836.1"/>
    </source>
</evidence>
<feature type="domain" description="N-acetyltransferase" evidence="1">
    <location>
        <begin position="138"/>
        <end position="278"/>
    </location>
</feature>
<dbReference type="Gene3D" id="3.40.630.30">
    <property type="match status" value="1"/>
</dbReference>
<dbReference type="InterPro" id="IPR016181">
    <property type="entry name" value="Acyl_CoA_acyltransferase"/>
</dbReference>
<dbReference type="Proteomes" id="UP000032722">
    <property type="component" value="Chromosome"/>
</dbReference>
<protein>
    <recommendedName>
        <fullName evidence="1">N-acetyltransferase domain-containing protein</fullName>
    </recommendedName>
</protein>
<dbReference type="AlphaFoldDB" id="A0A0D5ZJ64"/>
<name>A0A0D5ZJ64_9BACT</name>
<dbReference type="GO" id="GO:0016747">
    <property type="term" value="F:acyltransferase activity, transferring groups other than amino-acyl groups"/>
    <property type="evidence" value="ECO:0007669"/>
    <property type="project" value="InterPro"/>
</dbReference>
<dbReference type="InterPro" id="IPR027365">
    <property type="entry name" value="GNAT_acetyltra_YdfB-like"/>
</dbReference>
<dbReference type="Pfam" id="PF12746">
    <property type="entry name" value="GNAT_acetyltran"/>
    <property type="match status" value="1"/>
</dbReference>